<feature type="transmembrane region" description="Helical" evidence="6">
    <location>
        <begin position="69"/>
        <end position="92"/>
    </location>
</feature>
<feature type="transmembrane region" description="Helical" evidence="6">
    <location>
        <begin position="317"/>
        <end position="348"/>
    </location>
</feature>
<reference evidence="7 8" key="1">
    <citation type="submission" date="2024-06" db="EMBL/GenBank/DDBJ databases">
        <authorList>
            <person name="Campbell A.G."/>
        </authorList>
    </citation>
    <scope>NUCLEOTIDE SEQUENCE [LARGE SCALE GENOMIC DNA]</scope>
    <source>
        <strain evidence="7 8">EM12</strain>
    </source>
</reference>
<keyword evidence="3 6" id="KW-0812">Transmembrane</keyword>
<accession>A0ABV1QKW8</accession>
<sequence length="364" mass="38526">MRGTDAMEGETASSQRVMRALLVAGLLALGLYLLSGFLRALIWAVVLAVALWPLFARARRRFPPGRHNILWPAVFTGLVALVLLLPIAVLAVEAGREAHDLLAYAREAERTGIPVPDFVAHLPYGAAAVTAWWNANLAHAGFAHELTERLNTASNRDLTRTLGVGLVHRVVLFGFCLLTLFFLFREGDTVIAQALRASQRLFGAHGERVARQMVASVHGTVDGLVLVGIGEGFLLGIVYAFAGVPHPVLFGALTAVAAMIPFGAPLAFGIAAVLLLAGGAVVPAVIVVAAGLVVTFVADHFVRPALIGGTTRLPFLWVLLGILGGVETFGLLGLFVGPAVMAALILLWRELTEGPKEPARPFSA</sequence>
<protein>
    <submittedName>
        <fullName evidence="7">AI-2E family transporter</fullName>
    </submittedName>
</protein>
<dbReference type="PANTHER" id="PTHR21716:SF61">
    <property type="entry name" value="BLR8064 PROTEIN"/>
    <property type="match status" value="1"/>
</dbReference>
<organism evidence="7 8">
    <name type="scientific">Methylorubrum podarium</name>
    <dbReference type="NCBI Taxonomy" id="200476"/>
    <lineage>
        <taxon>Bacteria</taxon>
        <taxon>Pseudomonadati</taxon>
        <taxon>Pseudomonadota</taxon>
        <taxon>Alphaproteobacteria</taxon>
        <taxon>Hyphomicrobiales</taxon>
        <taxon>Methylobacteriaceae</taxon>
        <taxon>Methylorubrum</taxon>
    </lineage>
</organism>
<feature type="transmembrane region" description="Helical" evidence="6">
    <location>
        <begin position="166"/>
        <end position="184"/>
    </location>
</feature>
<keyword evidence="4 6" id="KW-1133">Transmembrane helix</keyword>
<feature type="transmembrane region" description="Helical" evidence="6">
    <location>
        <begin position="40"/>
        <end position="57"/>
    </location>
</feature>
<dbReference type="InterPro" id="IPR002549">
    <property type="entry name" value="AI-2E-like"/>
</dbReference>
<feature type="transmembrane region" description="Helical" evidence="6">
    <location>
        <begin position="221"/>
        <end position="242"/>
    </location>
</feature>
<comment type="subcellular location">
    <subcellularLocation>
        <location evidence="1">Membrane</location>
        <topology evidence="1">Multi-pass membrane protein</topology>
    </subcellularLocation>
</comment>
<evidence type="ECO:0000256" key="2">
    <source>
        <dbReference type="ARBA" id="ARBA00009773"/>
    </source>
</evidence>
<feature type="transmembrane region" description="Helical" evidence="6">
    <location>
        <begin position="248"/>
        <end position="268"/>
    </location>
</feature>
<evidence type="ECO:0000256" key="6">
    <source>
        <dbReference type="SAM" id="Phobius"/>
    </source>
</evidence>
<evidence type="ECO:0000313" key="8">
    <source>
        <dbReference type="Proteomes" id="UP001480955"/>
    </source>
</evidence>
<dbReference type="PANTHER" id="PTHR21716">
    <property type="entry name" value="TRANSMEMBRANE PROTEIN"/>
    <property type="match status" value="1"/>
</dbReference>
<dbReference type="Pfam" id="PF01594">
    <property type="entry name" value="AI-2E_transport"/>
    <property type="match status" value="1"/>
</dbReference>
<dbReference type="Proteomes" id="UP001480955">
    <property type="component" value="Unassembled WGS sequence"/>
</dbReference>
<gene>
    <name evidence="7" type="ORF">ABS772_08930</name>
</gene>
<comment type="similarity">
    <text evidence="2">Belongs to the autoinducer-2 exporter (AI-2E) (TC 2.A.86) family.</text>
</comment>
<dbReference type="EMBL" id="JBELQE010000052">
    <property type="protein sequence ID" value="MER2250033.1"/>
    <property type="molecule type" value="Genomic_DNA"/>
</dbReference>
<keyword evidence="8" id="KW-1185">Reference proteome</keyword>
<keyword evidence="5 6" id="KW-0472">Membrane</keyword>
<name>A0ABV1QKW8_9HYPH</name>
<evidence type="ECO:0000256" key="1">
    <source>
        <dbReference type="ARBA" id="ARBA00004141"/>
    </source>
</evidence>
<evidence type="ECO:0000256" key="5">
    <source>
        <dbReference type="ARBA" id="ARBA00023136"/>
    </source>
</evidence>
<feature type="transmembrane region" description="Helical" evidence="6">
    <location>
        <begin position="275"/>
        <end position="297"/>
    </location>
</feature>
<dbReference type="RefSeq" id="WP_350393853.1">
    <property type="nucleotide sequence ID" value="NZ_JBELQE010000052.1"/>
</dbReference>
<proteinExistence type="inferred from homology"/>
<evidence type="ECO:0000313" key="7">
    <source>
        <dbReference type="EMBL" id="MER2250033.1"/>
    </source>
</evidence>
<evidence type="ECO:0000256" key="4">
    <source>
        <dbReference type="ARBA" id="ARBA00022989"/>
    </source>
</evidence>
<evidence type="ECO:0000256" key="3">
    <source>
        <dbReference type="ARBA" id="ARBA00022692"/>
    </source>
</evidence>
<comment type="caution">
    <text evidence="7">The sequence shown here is derived from an EMBL/GenBank/DDBJ whole genome shotgun (WGS) entry which is preliminary data.</text>
</comment>